<keyword evidence="2" id="KW-1133">Transmembrane helix</keyword>
<organism evidence="3 4">
    <name type="scientific">Streptomyces koyangensis</name>
    <dbReference type="NCBI Taxonomy" id="188770"/>
    <lineage>
        <taxon>Bacteria</taxon>
        <taxon>Bacillati</taxon>
        <taxon>Actinomycetota</taxon>
        <taxon>Actinomycetes</taxon>
        <taxon>Kitasatosporales</taxon>
        <taxon>Streptomycetaceae</taxon>
        <taxon>Streptomyces</taxon>
        <taxon>Streptomyces aurantiacus group</taxon>
    </lineage>
</organism>
<evidence type="ECO:0000313" key="3">
    <source>
        <dbReference type="EMBL" id="AXQ54939.1"/>
    </source>
</evidence>
<evidence type="ECO:0000313" key="4">
    <source>
        <dbReference type="Proteomes" id="UP000259636"/>
    </source>
</evidence>
<feature type="transmembrane region" description="Helical" evidence="2">
    <location>
        <begin position="84"/>
        <end position="103"/>
    </location>
</feature>
<protein>
    <submittedName>
        <fullName evidence="3">Uncharacterized protein</fullName>
    </submittedName>
</protein>
<feature type="region of interest" description="Disordered" evidence="1">
    <location>
        <begin position="306"/>
        <end position="332"/>
    </location>
</feature>
<feature type="compositionally biased region" description="Pro residues" evidence="1">
    <location>
        <begin position="309"/>
        <end position="325"/>
    </location>
</feature>
<dbReference type="KEGG" id="sky:D0C37_10200"/>
<dbReference type="Proteomes" id="UP000259636">
    <property type="component" value="Chromosome"/>
</dbReference>
<dbReference type="GeneID" id="300114565"/>
<dbReference type="AlphaFoldDB" id="A0A385DA57"/>
<accession>A0A385DA57</accession>
<gene>
    <name evidence="3" type="ORF">D0C37_10200</name>
</gene>
<evidence type="ECO:0000256" key="1">
    <source>
        <dbReference type="SAM" id="MobiDB-lite"/>
    </source>
</evidence>
<name>A0A385DA57_9ACTN</name>
<feature type="transmembrane region" description="Helical" evidence="2">
    <location>
        <begin position="240"/>
        <end position="260"/>
    </location>
</feature>
<feature type="transmembrane region" description="Helical" evidence="2">
    <location>
        <begin position="164"/>
        <end position="186"/>
    </location>
</feature>
<feature type="transmembrane region" description="Helical" evidence="2">
    <location>
        <begin position="59"/>
        <end position="77"/>
    </location>
</feature>
<feature type="transmembrane region" description="Helical" evidence="2">
    <location>
        <begin position="206"/>
        <end position="228"/>
    </location>
</feature>
<dbReference type="EMBL" id="CP031742">
    <property type="protein sequence ID" value="AXQ54939.1"/>
    <property type="molecule type" value="Genomic_DNA"/>
</dbReference>
<keyword evidence="2" id="KW-0812">Transmembrane</keyword>
<sequence length="332" mass="33343">MGETQILGRGGRVAGSVVSSLLAAVVLGWVIRDLTVGGPDGLWWHWAGEAAGYGLRPSAYTAGQDVLLLVVYAVVAVKVMRSAAAATLLAATGALTVVLRLPATVGLVQAADGGDLFGGPHPGALATTAGSVLGGLVLIVLAATGRRPAGPQETGVVPGRGPAAWAGVLLLTGGAVVLAWQVYAAVNHGWERYATLFFGTGSPQRSVLLGATGWQTATLAGFALLAGVVCLKRGRGARGLGVLAAVQLGGVNALILSAYLEGTVYEQLPLLDTDSQLALVTPPVLCVLAAVALVLLLPRPAPENAGPYGPGPAPWQAPAPGPYGNPGPYSGR</sequence>
<feature type="transmembrane region" description="Helical" evidence="2">
    <location>
        <begin position="123"/>
        <end position="143"/>
    </location>
</feature>
<dbReference type="RefSeq" id="WP_117349166.1">
    <property type="nucleotide sequence ID" value="NZ_CP031742.1"/>
</dbReference>
<feature type="transmembrane region" description="Helical" evidence="2">
    <location>
        <begin position="280"/>
        <end position="297"/>
    </location>
</feature>
<evidence type="ECO:0000256" key="2">
    <source>
        <dbReference type="SAM" id="Phobius"/>
    </source>
</evidence>
<keyword evidence="2" id="KW-0472">Membrane</keyword>
<proteinExistence type="predicted"/>
<reference evidence="3 4" key="1">
    <citation type="submission" date="2018-08" db="EMBL/GenBank/DDBJ databases">
        <authorList>
            <person name="Ferrada E.E."/>
            <person name="Latorre B.A."/>
        </authorList>
    </citation>
    <scope>NUCLEOTIDE SEQUENCE [LARGE SCALE GENOMIC DNA]</scope>
    <source>
        <strain evidence="3 4">VK-A60T</strain>
    </source>
</reference>
<feature type="transmembrane region" description="Helical" evidence="2">
    <location>
        <begin position="12"/>
        <end position="31"/>
    </location>
</feature>